<evidence type="ECO:0000313" key="2">
    <source>
        <dbReference type="Proteomes" id="UP000034883"/>
    </source>
</evidence>
<organism evidence="1 2">
    <name type="scientific">Sandaracinus amylolyticus</name>
    <dbReference type="NCBI Taxonomy" id="927083"/>
    <lineage>
        <taxon>Bacteria</taxon>
        <taxon>Pseudomonadati</taxon>
        <taxon>Myxococcota</taxon>
        <taxon>Polyangia</taxon>
        <taxon>Polyangiales</taxon>
        <taxon>Sandaracinaceae</taxon>
        <taxon>Sandaracinus</taxon>
    </lineage>
</organism>
<protein>
    <submittedName>
        <fullName evidence="1">Uncharacterized protein</fullName>
    </submittedName>
</protein>
<dbReference type="AlphaFoldDB" id="A0A0F6SEC9"/>
<reference evidence="1 2" key="1">
    <citation type="submission" date="2015-03" db="EMBL/GenBank/DDBJ databases">
        <title>Genome assembly of Sandaracinus amylolyticus DSM 53668.</title>
        <authorList>
            <person name="Sharma G."/>
            <person name="Subramanian S."/>
        </authorList>
    </citation>
    <scope>NUCLEOTIDE SEQUENCE [LARGE SCALE GENOMIC DNA]</scope>
    <source>
        <strain evidence="1 2">DSM 53668</strain>
    </source>
</reference>
<dbReference type="Proteomes" id="UP000034883">
    <property type="component" value="Chromosome"/>
</dbReference>
<dbReference type="KEGG" id="samy:DB32_002123"/>
<gene>
    <name evidence="1" type="ORF">DB32_002123</name>
</gene>
<dbReference type="EMBL" id="CP011125">
    <property type="protein sequence ID" value="AKF04974.1"/>
    <property type="molecule type" value="Genomic_DNA"/>
</dbReference>
<accession>A0A0F6SEC9</accession>
<name>A0A0F6SEC9_9BACT</name>
<evidence type="ECO:0000313" key="1">
    <source>
        <dbReference type="EMBL" id="AKF04974.1"/>
    </source>
</evidence>
<keyword evidence="2" id="KW-1185">Reference proteome</keyword>
<sequence>MQRGDCLTVTVPAARLMDAAAEDWGIPIIVTEETASVIPCD</sequence>
<proteinExistence type="predicted"/>